<evidence type="ECO:0000259" key="2">
    <source>
        <dbReference type="SMART" id="SM00458"/>
    </source>
</evidence>
<evidence type="ECO:0000313" key="3">
    <source>
        <dbReference type="EMBL" id="GIF74480.1"/>
    </source>
</evidence>
<accession>A0ABQ4CT60</accession>
<evidence type="ECO:0000313" key="4">
    <source>
        <dbReference type="Proteomes" id="UP000604117"/>
    </source>
</evidence>
<comment type="caution">
    <text evidence="3">The sequence shown here is derived from an EMBL/GenBank/DDBJ whole genome shotgun (WGS) entry which is preliminary data.</text>
</comment>
<dbReference type="InterPro" id="IPR012334">
    <property type="entry name" value="Pectin_lyas_fold"/>
</dbReference>
<name>A0ABQ4CT60_9ACTN</name>
<dbReference type="InterPro" id="IPR035992">
    <property type="entry name" value="Ricin_B-like_lectins"/>
</dbReference>
<dbReference type="PANTHER" id="PTHR36453:SF1">
    <property type="entry name" value="RIGHT HANDED BETA HELIX DOMAIN-CONTAINING PROTEIN"/>
    <property type="match status" value="1"/>
</dbReference>
<dbReference type="CDD" id="cd23418">
    <property type="entry name" value="beta-trefoil_Ricin_XLN-like"/>
    <property type="match status" value="1"/>
</dbReference>
<dbReference type="InterPro" id="IPR011050">
    <property type="entry name" value="Pectin_lyase_fold/virulence"/>
</dbReference>
<protein>
    <recommendedName>
        <fullName evidence="2">Ricin B lectin domain-containing protein</fullName>
    </recommendedName>
</protein>
<reference evidence="3 4" key="1">
    <citation type="submission" date="2021-01" db="EMBL/GenBank/DDBJ databases">
        <title>Whole genome shotgun sequence of Asanoa siamensis NBRC 107932.</title>
        <authorList>
            <person name="Komaki H."/>
            <person name="Tamura T."/>
        </authorList>
    </citation>
    <scope>NUCLEOTIDE SEQUENCE [LARGE SCALE GENOMIC DNA]</scope>
    <source>
        <strain evidence="3 4">NBRC 107932</strain>
    </source>
</reference>
<dbReference type="InterPro" id="IPR000772">
    <property type="entry name" value="Ricin_B_lectin"/>
</dbReference>
<dbReference type="Pfam" id="PF00652">
    <property type="entry name" value="Ricin_B_lectin"/>
    <property type="match status" value="1"/>
</dbReference>
<dbReference type="PANTHER" id="PTHR36453">
    <property type="entry name" value="SECRETED PROTEIN-RELATED"/>
    <property type="match status" value="1"/>
</dbReference>
<dbReference type="EMBL" id="BONE01000031">
    <property type="protein sequence ID" value="GIF74480.1"/>
    <property type="molecule type" value="Genomic_DNA"/>
</dbReference>
<dbReference type="SMART" id="SM00710">
    <property type="entry name" value="PbH1"/>
    <property type="match status" value="7"/>
</dbReference>
<dbReference type="Gene3D" id="2.160.20.10">
    <property type="entry name" value="Single-stranded right-handed beta-helix, Pectin lyase-like"/>
    <property type="match status" value="1"/>
</dbReference>
<feature type="domain" description="Ricin B lectin" evidence="2">
    <location>
        <begin position="665"/>
        <end position="793"/>
    </location>
</feature>
<proteinExistence type="predicted"/>
<dbReference type="PROSITE" id="PS50231">
    <property type="entry name" value="RICIN_B_LECTIN"/>
    <property type="match status" value="1"/>
</dbReference>
<evidence type="ECO:0000256" key="1">
    <source>
        <dbReference type="SAM" id="SignalP"/>
    </source>
</evidence>
<dbReference type="SUPFAM" id="SSF51126">
    <property type="entry name" value="Pectin lyase-like"/>
    <property type="match status" value="1"/>
</dbReference>
<dbReference type="Proteomes" id="UP000604117">
    <property type="component" value="Unassembled WGS sequence"/>
</dbReference>
<gene>
    <name evidence="3" type="ORF">Asi02nite_39980</name>
</gene>
<organism evidence="3 4">
    <name type="scientific">Asanoa siamensis</name>
    <dbReference type="NCBI Taxonomy" id="926357"/>
    <lineage>
        <taxon>Bacteria</taxon>
        <taxon>Bacillati</taxon>
        <taxon>Actinomycetota</taxon>
        <taxon>Actinomycetes</taxon>
        <taxon>Micromonosporales</taxon>
        <taxon>Micromonosporaceae</taxon>
        <taxon>Asanoa</taxon>
    </lineage>
</organism>
<sequence length="794" mass="83263">MFGSSPAAVRRPASTAAVTALTAAALVLVAPAAPARAATTTLYAAPSGGDTACTSAQPCSLPAAQSRVRSLAGAMTGDIVVQLAGGTYRLATPLRFSAADSGSNGYTVTWQAAPAAQPVISGARAVTGWTLADQGRNIWRANVGAGIDSRQLYVDGALATRARTQVNRADFTASSSGLSFTNPALGYLNNLAAKSRVQMESVNSFTDRYVSVQSISGNMITMQQPGWSNNNFGYDTFTSPHRAGPLYLSNAYEFLDAPGEWHLDPGTGALSYIPLGGQNMGSVAVELPTLQSLVNVGGTYAAPAHHLALRGITFTGTTWLGASSNQGYVDQQTGAYIAGNWSWPSFSSCHNGCPQFEATRPNWQQMPAAVQVSAANTITFSDSRFVNLGQTAIGIGNDANGHTSGVGLGASNITVTRSEVARNAAGGIVVGGVRADAHHPSDQRMVNRDITISDNRLHDLGIEYRGIVSVLTTYVNTATILHNEVYNMPYTGMSIGYGWGSNDAGGSNHYADRGLYNYQPRYSTATTAANNRLVGNYVHDVMQQMNDGGCVYTLSANPGGLISDNYCLRTNGYFGVYFDEGSRYYTARTNVFSSTGTWATANYWFAENMGNFTVTGNWSTNGSTNVTNGDRGNVVSGNVTVTNGNWPSGAQSVMAAAGPRGTTSPGSVTVVGVASQRCVDIPGTTTANGTQAQLWDCNGGANQRWTHTAGRQLTVYGDKCLDASNRGTANGTAAIIWDCNGQSNQQWNVNTNGTITSALSGLCLDASGNGTANGTKLHLWSCHGGTNQQWSLRG</sequence>
<dbReference type="Gene3D" id="2.80.10.50">
    <property type="match status" value="1"/>
</dbReference>
<dbReference type="SUPFAM" id="SSF50370">
    <property type="entry name" value="Ricin B-like lectins"/>
    <property type="match status" value="1"/>
</dbReference>
<feature type="signal peptide" evidence="1">
    <location>
        <begin position="1"/>
        <end position="37"/>
    </location>
</feature>
<dbReference type="SMART" id="SM00458">
    <property type="entry name" value="RICIN"/>
    <property type="match status" value="1"/>
</dbReference>
<dbReference type="InterPro" id="IPR006626">
    <property type="entry name" value="PbH1"/>
</dbReference>
<feature type="chain" id="PRO_5045944975" description="Ricin B lectin domain-containing protein" evidence="1">
    <location>
        <begin position="38"/>
        <end position="794"/>
    </location>
</feature>
<keyword evidence="4" id="KW-1185">Reference proteome</keyword>
<dbReference type="RefSeq" id="WP_203715054.1">
    <property type="nucleotide sequence ID" value="NZ_BONE01000031.1"/>
</dbReference>
<keyword evidence="1" id="KW-0732">Signal</keyword>